<keyword evidence="6" id="KW-0378">Hydrolase</keyword>
<dbReference type="GeneID" id="68360083"/>
<comment type="similarity">
    <text evidence="2">Belongs to the peptidase M43B family.</text>
</comment>
<organism evidence="11 12">
    <name type="scientific">Hirsutella rhossiliensis</name>
    <dbReference type="NCBI Taxonomy" id="111463"/>
    <lineage>
        <taxon>Eukaryota</taxon>
        <taxon>Fungi</taxon>
        <taxon>Dikarya</taxon>
        <taxon>Ascomycota</taxon>
        <taxon>Pezizomycotina</taxon>
        <taxon>Sordariomycetes</taxon>
        <taxon>Hypocreomycetidae</taxon>
        <taxon>Hypocreales</taxon>
        <taxon>Ophiocordycipitaceae</taxon>
        <taxon>Hirsutella</taxon>
    </lineage>
</organism>
<keyword evidence="12" id="KW-1185">Reference proteome</keyword>
<dbReference type="InterPro" id="IPR008754">
    <property type="entry name" value="Peptidase_M43"/>
</dbReference>
<accession>A0A9P8MMT8</accession>
<dbReference type="GO" id="GO:0046872">
    <property type="term" value="F:metal ion binding"/>
    <property type="evidence" value="ECO:0007669"/>
    <property type="project" value="UniProtKB-KW"/>
</dbReference>
<dbReference type="PANTHER" id="PTHR47466:SF1">
    <property type="entry name" value="METALLOPROTEASE MEP1 (AFU_ORTHOLOGUE AFUA_1G07730)-RELATED"/>
    <property type="match status" value="1"/>
</dbReference>
<dbReference type="GO" id="GO:0006508">
    <property type="term" value="P:proteolysis"/>
    <property type="evidence" value="ECO:0007669"/>
    <property type="project" value="UniProtKB-KW"/>
</dbReference>
<dbReference type="AlphaFoldDB" id="A0A9P8MMT8"/>
<evidence type="ECO:0000256" key="8">
    <source>
        <dbReference type="ARBA" id="ARBA00023049"/>
    </source>
</evidence>
<evidence type="ECO:0000256" key="3">
    <source>
        <dbReference type="ARBA" id="ARBA00022670"/>
    </source>
</evidence>
<evidence type="ECO:0000256" key="7">
    <source>
        <dbReference type="ARBA" id="ARBA00022833"/>
    </source>
</evidence>
<evidence type="ECO:0000259" key="10">
    <source>
        <dbReference type="Pfam" id="PF05572"/>
    </source>
</evidence>
<name>A0A9P8MMT8_9HYPO</name>
<protein>
    <submittedName>
        <fullName evidence="11">Pregnancy-associated plasma protein-A domain-containing protein</fullName>
    </submittedName>
</protein>
<evidence type="ECO:0000256" key="2">
    <source>
        <dbReference type="ARBA" id="ARBA00008721"/>
    </source>
</evidence>
<comment type="caution">
    <text evidence="11">The sequence shown here is derived from an EMBL/GenBank/DDBJ whole genome shotgun (WGS) entry which is preliminary data.</text>
</comment>
<dbReference type="InterPro" id="IPR024079">
    <property type="entry name" value="MetalloPept_cat_dom_sf"/>
</dbReference>
<dbReference type="Proteomes" id="UP000824596">
    <property type="component" value="Unassembled WGS sequence"/>
</dbReference>
<evidence type="ECO:0000313" key="12">
    <source>
        <dbReference type="Proteomes" id="UP000824596"/>
    </source>
</evidence>
<keyword evidence="3" id="KW-0645">Protease</keyword>
<evidence type="ECO:0000256" key="4">
    <source>
        <dbReference type="ARBA" id="ARBA00022723"/>
    </source>
</evidence>
<evidence type="ECO:0000256" key="5">
    <source>
        <dbReference type="ARBA" id="ARBA00022729"/>
    </source>
</evidence>
<reference evidence="11" key="1">
    <citation type="submission" date="2021-09" db="EMBL/GenBank/DDBJ databases">
        <title>A high-quality genome of the endoparasitic fungus Hirsutella rhossiliensis with a comparison of Hirsutella genomes reveals transposable elements contributing to genome size variation.</title>
        <authorList>
            <person name="Lin R."/>
            <person name="Jiao Y."/>
            <person name="Sun X."/>
            <person name="Ling J."/>
            <person name="Xie B."/>
            <person name="Cheng X."/>
        </authorList>
    </citation>
    <scope>NUCLEOTIDE SEQUENCE</scope>
    <source>
        <strain evidence="11">HR02</strain>
    </source>
</reference>
<dbReference type="Pfam" id="PF05572">
    <property type="entry name" value="Peptidase_M43"/>
    <property type="match status" value="1"/>
</dbReference>
<keyword evidence="4" id="KW-0479">Metal-binding</keyword>
<keyword evidence="7" id="KW-0862">Zinc</keyword>
<dbReference type="EMBL" id="JAIZPD010000018">
    <property type="protein sequence ID" value="KAH0957862.1"/>
    <property type="molecule type" value="Genomic_DNA"/>
</dbReference>
<gene>
    <name evidence="11" type="ORF">HRG_10955</name>
</gene>
<dbReference type="RefSeq" id="XP_044715376.1">
    <property type="nucleotide sequence ID" value="XM_044869425.1"/>
</dbReference>
<sequence>MYDAHEQMLAMERNHTINHSQIIVEVYAHVIMESENVGPEAGSLTVTEDDIHENLKTMNTNYRPADISFKLKDAQWVREPEWLGGRNADMQKALHEGGSSTLNIYYTNYMKPRVRIEGGAATFPVELESPDGPLLDGLVIDKLFASLDKRFMIREIGHWFGLLHSFEDICNDGGDYIDDTPPTPKSCYEDVFTCPGNNFMGYGPDEGMFTPGQITRLHSLWTKYRASGTAAPEIALAPLNSTDNVRTKRPFYPDPESWRQAYRKCHPKADGRAEETRESYCGTENFCRWGLYKLAGEQYASVDACLESRTADLLPWIMPKPDLDRFDEFCPKNQKYIVETVCGTDSYCKAFDWPVKETPASLFDARGQDTTSKYSNSTVCFEDHFASPEMSPAEELPDQNGDPY</sequence>
<dbReference type="PANTHER" id="PTHR47466">
    <property type="match status" value="1"/>
</dbReference>
<proteinExistence type="inferred from homology"/>
<dbReference type="SUPFAM" id="SSF55486">
    <property type="entry name" value="Metalloproteases ('zincins'), catalytic domain"/>
    <property type="match status" value="1"/>
</dbReference>
<dbReference type="GO" id="GO:0008237">
    <property type="term" value="F:metallopeptidase activity"/>
    <property type="evidence" value="ECO:0007669"/>
    <property type="project" value="UniProtKB-KW"/>
</dbReference>
<keyword evidence="8" id="KW-0482">Metalloprotease</keyword>
<dbReference type="OrthoDB" id="536211at2759"/>
<evidence type="ECO:0000256" key="6">
    <source>
        <dbReference type="ARBA" id="ARBA00022801"/>
    </source>
</evidence>
<comment type="function">
    <text evidence="1">Secreted metalloproteinase that allows assimilation of proteinaceous substrates.</text>
</comment>
<evidence type="ECO:0000256" key="9">
    <source>
        <dbReference type="ARBA" id="ARBA00023157"/>
    </source>
</evidence>
<evidence type="ECO:0000313" key="11">
    <source>
        <dbReference type="EMBL" id="KAH0957862.1"/>
    </source>
</evidence>
<keyword evidence="5" id="KW-0732">Signal</keyword>
<dbReference type="Gene3D" id="3.40.390.10">
    <property type="entry name" value="Collagenase (Catalytic Domain)"/>
    <property type="match status" value="1"/>
</dbReference>
<evidence type="ECO:0000256" key="1">
    <source>
        <dbReference type="ARBA" id="ARBA00003174"/>
    </source>
</evidence>
<keyword evidence="9" id="KW-1015">Disulfide bond</keyword>
<feature type="domain" description="Peptidase M43 pregnancy-associated plasma-A" evidence="10">
    <location>
        <begin position="102"/>
        <end position="218"/>
    </location>
</feature>